<dbReference type="AlphaFoldDB" id="N0BBE4"/>
<name>N0BBE4_9EURY</name>
<reference evidence="2 3" key="1">
    <citation type="journal article" date="2013" name="Genome Announc.">
        <title>Complete Genome Sequence of the Thermophilic and Facultatively Chemolithoautotrophic Sulfate Reducer Archaeoglobus sulfaticallidus Strain PM70-1T.</title>
        <authorList>
            <person name="Stokke R."/>
            <person name="Hocking W.P."/>
            <person name="Steinsbu B.O."/>
            <person name="Steen I.H."/>
        </authorList>
    </citation>
    <scope>NUCLEOTIDE SEQUENCE [LARGE SCALE GENOMIC DNA]</scope>
    <source>
        <strain evidence="2">PM70-1</strain>
    </source>
</reference>
<accession>N0BBE4</accession>
<dbReference type="CDD" id="cd00371">
    <property type="entry name" value="HMA"/>
    <property type="match status" value="1"/>
</dbReference>
<proteinExistence type="predicted"/>
<sequence>MKKVRLELSGLSCGGCVGVVKAALENAGARVERITLNEAEIEIGEGEDLEKYLRAVKDAGYEARLKE</sequence>
<dbReference type="STRING" id="387631.Asulf_00296"/>
<dbReference type="RefSeq" id="WP_015589927.1">
    <property type="nucleotide sequence ID" value="NC_021169.1"/>
</dbReference>
<dbReference type="InterPro" id="IPR017969">
    <property type="entry name" value="Heavy-metal-associated_CS"/>
</dbReference>
<dbReference type="HOGENOM" id="CLU_134973_5_3_2"/>
<dbReference type="Gene3D" id="3.30.70.100">
    <property type="match status" value="1"/>
</dbReference>
<dbReference type="InterPro" id="IPR036163">
    <property type="entry name" value="HMA_dom_sf"/>
</dbReference>
<dbReference type="InterPro" id="IPR006121">
    <property type="entry name" value="HMA_dom"/>
</dbReference>
<dbReference type="PROSITE" id="PS01047">
    <property type="entry name" value="HMA_1"/>
    <property type="match status" value="1"/>
</dbReference>
<dbReference type="Proteomes" id="UP000013307">
    <property type="component" value="Chromosome"/>
</dbReference>
<evidence type="ECO:0000313" key="2">
    <source>
        <dbReference type="EMBL" id="AGK60328.1"/>
    </source>
</evidence>
<protein>
    <submittedName>
        <fullName evidence="2">Copper chaperone</fullName>
    </submittedName>
</protein>
<dbReference type="EMBL" id="CP005290">
    <property type="protein sequence ID" value="AGK60328.1"/>
    <property type="molecule type" value="Genomic_DNA"/>
</dbReference>
<organism evidence="2 3">
    <name type="scientific">Archaeoglobus sulfaticallidus PM70-1</name>
    <dbReference type="NCBI Taxonomy" id="387631"/>
    <lineage>
        <taxon>Archaea</taxon>
        <taxon>Methanobacteriati</taxon>
        <taxon>Methanobacteriota</taxon>
        <taxon>Archaeoglobi</taxon>
        <taxon>Archaeoglobales</taxon>
        <taxon>Archaeoglobaceae</taxon>
        <taxon>Archaeoglobus</taxon>
    </lineage>
</organism>
<dbReference type="GO" id="GO:0046872">
    <property type="term" value="F:metal ion binding"/>
    <property type="evidence" value="ECO:0007669"/>
    <property type="project" value="UniProtKB-KW"/>
</dbReference>
<dbReference type="SUPFAM" id="SSF55008">
    <property type="entry name" value="HMA, heavy metal-associated domain"/>
    <property type="match status" value="1"/>
</dbReference>
<keyword evidence="3" id="KW-1185">Reference proteome</keyword>
<dbReference type="KEGG" id="ast:Asulf_00296"/>
<dbReference type="GeneID" id="15391942"/>
<evidence type="ECO:0000313" key="3">
    <source>
        <dbReference type="Proteomes" id="UP000013307"/>
    </source>
</evidence>
<keyword evidence="1" id="KW-0479">Metal-binding</keyword>
<gene>
    <name evidence="2" type="ORF">Asulf_00296</name>
</gene>
<evidence type="ECO:0000256" key="1">
    <source>
        <dbReference type="ARBA" id="ARBA00022723"/>
    </source>
</evidence>